<accession>A0A7J0G2Y1</accession>
<protein>
    <submittedName>
        <fullName evidence="2">Uncharacterized protein</fullName>
    </submittedName>
</protein>
<comment type="caution">
    <text evidence="2">The sequence shown here is derived from an EMBL/GenBank/DDBJ whole genome shotgun (WGS) entry which is preliminary data.</text>
</comment>
<dbReference type="AlphaFoldDB" id="A0A7J0G2Y1"/>
<dbReference type="Proteomes" id="UP000585474">
    <property type="component" value="Unassembled WGS sequence"/>
</dbReference>
<reference evidence="2 3" key="1">
    <citation type="submission" date="2019-07" db="EMBL/GenBank/DDBJ databases">
        <title>De Novo Assembly of kiwifruit Actinidia rufa.</title>
        <authorList>
            <person name="Sugita-Konishi S."/>
            <person name="Sato K."/>
            <person name="Mori E."/>
            <person name="Abe Y."/>
            <person name="Kisaki G."/>
            <person name="Hamano K."/>
            <person name="Suezawa K."/>
            <person name="Otani M."/>
            <person name="Fukuda T."/>
            <person name="Manabe T."/>
            <person name="Gomi K."/>
            <person name="Tabuchi M."/>
            <person name="Akimitsu K."/>
            <person name="Kataoka I."/>
        </authorList>
    </citation>
    <scope>NUCLEOTIDE SEQUENCE [LARGE SCALE GENOMIC DNA]</scope>
    <source>
        <strain evidence="3">cv. Fuchu</strain>
    </source>
</reference>
<organism evidence="2 3">
    <name type="scientific">Actinidia rufa</name>
    <dbReference type="NCBI Taxonomy" id="165716"/>
    <lineage>
        <taxon>Eukaryota</taxon>
        <taxon>Viridiplantae</taxon>
        <taxon>Streptophyta</taxon>
        <taxon>Embryophyta</taxon>
        <taxon>Tracheophyta</taxon>
        <taxon>Spermatophyta</taxon>
        <taxon>Magnoliopsida</taxon>
        <taxon>eudicotyledons</taxon>
        <taxon>Gunneridae</taxon>
        <taxon>Pentapetalae</taxon>
        <taxon>asterids</taxon>
        <taxon>Ericales</taxon>
        <taxon>Actinidiaceae</taxon>
        <taxon>Actinidia</taxon>
    </lineage>
</organism>
<feature type="region of interest" description="Disordered" evidence="1">
    <location>
        <begin position="42"/>
        <end position="165"/>
    </location>
</feature>
<sequence>MVSPASGSLVQTPTERRHDSARSFSSSWFIILVSFSGGDLVSSTNQGSSQSSRGSDTGYSLTSIEATKAPKKFLANQPNDAGGTSIGSKPLRPPIKFLASQPNQAKENHVGLKPRRNYTTFSSKQIKHKDAPSDFRCQVLEEVSHNQTKSSKGKGPSDLHAMEVH</sequence>
<name>A0A7J0G2Y1_9ERIC</name>
<feature type="compositionally biased region" description="Basic and acidic residues" evidence="1">
    <location>
        <begin position="155"/>
        <end position="165"/>
    </location>
</feature>
<proteinExistence type="predicted"/>
<keyword evidence="3" id="KW-1185">Reference proteome</keyword>
<evidence type="ECO:0000256" key="1">
    <source>
        <dbReference type="SAM" id="MobiDB-lite"/>
    </source>
</evidence>
<gene>
    <name evidence="2" type="ORF">Acr_17g0007120</name>
</gene>
<evidence type="ECO:0000313" key="2">
    <source>
        <dbReference type="EMBL" id="GFZ05140.1"/>
    </source>
</evidence>
<evidence type="ECO:0000313" key="3">
    <source>
        <dbReference type="Proteomes" id="UP000585474"/>
    </source>
</evidence>
<dbReference type="EMBL" id="BJWL01000017">
    <property type="protein sequence ID" value="GFZ05140.1"/>
    <property type="molecule type" value="Genomic_DNA"/>
</dbReference>
<feature type="compositionally biased region" description="Low complexity" evidence="1">
    <location>
        <begin position="42"/>
        <end position="60"/>
    </location>
</feature>